<name>A0A2X0J4M8_9ACTN</name>
<dbReference type="AlphaFoldDB" id="A0A2X0J4M8"/>
<sequence>MHEFQQIWLRPDAPSPLSVGGPAGEPVTPDAPELGLSAELRSELGAWVAAFPAGLPRSSEPIRRHLRAGRRVARRLAGELGPGWLVRCHDHVHDCWQLVCWQCDAFHWRVAPHEPPEGSRTVEVCAEYGFWPLRFDGDPRRDFAPDDAWFALPIGDALVDGLYGWSAGVRRHVDALIGVHGAEAAPTREELVTQGARLATALAGELGPGWTVGYGGVAH</sequence>
<evidence type="ECO:0000256" key="1">
    <source>
        <dbReference type="SAM" id="MobiDB-lite"/>
    </source>
</evidence>
<organism evidence="2 3">
    <name type="scientific">Streptacidiphilus pinicola</name>
    <dbReference type="NCBI Taxonomy" id="2219663"/>
    <lineage>
        <taxon>Bacteria</taxon>
        <taxon>Bacillati</taxon>
        <taxon>Actinomycetota</taxon>
        <taxon>Actinomycetes</taxon>
        <taxon>Kitasatosporales</taxon>
        <taxon>Streptomycetaceae</taxon>
        <taxon>Streptacidiphilus</taxon>
    </lineage>
</organism>
<feature type="region of interest" description="Disordered" evidence="1">
    <location>
        <begin position="11"/>
        <end position="31"/>
    </location>
</feature>
<evidence type="ECO:0000313" key="3">
    <source>
        <dbReference type="Proteomes" id="UP000248889"/>
    </source>
</evidence>
<gene>
    <name evidence="2" type="ORF">DN069_28195</name>
</gene>
<evidence type="ECO:0000313" key="2">
    <source>
        <dbReference type="EMBL" id="RAG82318.1"/>
    </source>
</evidence>
<accession>A0A2X0J4M8</accession>
<protein>
    <submittedName>
        <fullName evidence="2">Uncharacterized protein</fullName>
    </submittedName>
</protein>
<dbReference type="Proteomes" id="UP000248889">
    <property type="component" value="Unassembled WGS sequence"/>
</dbReference>
<reference evidence="2 3" key="1">
    <citation type="submission" date="2018-06" db="EMBL/GenBank/DDBJ databases">
        <title>Streptacidiphilus pinicola sp. nov., isolated from pine grove soil.</title>
        <authorList>
            <person name="Roh S.G."/>
            <person name="Park S."/>
            <person name="Kim M.-K."/>
            <person name="Yun B.-R."/>
            <person name="Park J."/>
            <person name="Kim M.J."/>
            <person name="Kim Y.S."/>
            <person name="Kim S.B."/>
        </authorList>
    </citation>
    <scope>NUCLEOTIDE SEQUENCE [LARGE SCALE GENOMIC DNA]</scope>
    <source>
        <strain evidence="2 3">MMS16-CNU450</strain>
    </source>
</reference>
<dbReference type="EMBL" id="QKYN01000117">
    <property type="protein sequence ID" value="RAG82318.1"/>
    <property type="molecule type" value="Genomic_DNA"/>
</dbReference>
<comment type="caution">
    <text evidence="2">The sequence shown here is derived from an EMBL/GenBank/DDBJ whole genome shotgun (WGS) entry which is preliminary data.</text>
</comment>
<dbReference type="RefSeq" id="WP_111505638.1">
    <property type="nucleotide sequence ID" value="NZ_QKYN01000117.1"/>
</dbReference>
<keyword evidence="3" id="KW-1185">Reference proteome</keyword>
<dbReference type="OrthoDB" id="4318612at2"/>
<proteinExistence type="predicted"/>